<accession>T1FN17</accession>
<evidence type="ECO:0000256" key="3">
    <source>
        <dbReference type="ARBA" id="ARBA00022825"/>
    </source>
</evidence>
<feature type="chain" id="PRO_5010980826" description="Peptidase S1 domain-containing protein" evidence="5">
    <location>
        <begin position="19"/>
        <end position="273"/>
    </location>
</feature>
<dbReference type="GeneID" id="20210216"/>
<dbReference type="FunCoup" id="T1FN17">
    <property type="interactions" value="24"/>
</dbReference>
<keyword evidence="2" id="KW-0378">Hydrolase</keyword>
<dbReference type="CDD" id="cd00190">
    <property type="entry name" value="Tryp_SPc"/>
    <property type="match status" value="1"/>
</dbReference>
<dbReference type="InterPro" id="IPR043504">
    <property type="entry name" value="Peptidase_S1_PA_chymotrypsin"/>
</dbReference>
<sequence length="273" mass="29212">MMKTLILFALVCLALAYALPGRELPSFDFDPFVIGGSEATPNEFPSQLSLQYLNATGAWRHTCGASLLSPKYALTAAHCVDGRTNLKFRVVAGLHKLSLSAQGTIAAIKTFKIHEKYKQGNGTYPNDIAILTFATEIKMTDKIKAAVLPADSINKFVNESCIISGWGRTDKTDNLPDALQKGTLTVLSNAECQSKVGEASIANGHLCVYDRSKKTSACNGDSGGPTTCKAAGKDTVVGVASWVIALLGNCKPGFPSAYTRVSEYLDWIKINTP</sequence>
<dbReference type="AlphaFoldDB" id="T1FN17"/>
<dbReference type="HOGENOM" id="CLU_006842_7_6_1"/>
<reference evidence="9" key="1">
    <citation type="submission" date="2012-12" db="EMBL/GenBank/DDBJ databases">
        <authorList>
            <person name="Hellsten U."/>
            <person name="Grimwood J."/>
            <person name="Chapman J.A."/>
            <person name="Shapiro H."/>
            <person name="Aerts A."/>
            <person name="Otillar R.P."/>
            <person name="Terry A.Y."/>
            <person name="Boore J.L."/>
            <person name="Simakov O."/>
            <person name="Marletaz F."/>
            <person name="Cho S.-J."/>
            <person name="Edsinger-Gonzales E."/>
            <person name="Havlak P."/>
            <person name="Kuo D.-H."/>
            <person name="Larsson T."/>
            <person name="Lv J."/>
            <person name="Arendt D."/>
            <person name="Savage R."/>
            <person name="Osoegawa K."/>
            <person name="de Jong P."/>
            <person name="Lindberg D.R."/>
            <person name="Seaver E.C."/>
            <person name="Weisblat D.A."/>
            <person name="Putnam N.H."/>
            <person name="Grigoriev I.V."/>
            <person name="Rokhsar D.S."/>
        </authorList>
    </citation>
    <scope>NUCLEOTIDE SEQUENCE</scope>
</reference>
<keyword evidence="1" id="KW-0645">Protease</keyword>
<evidence type="ECO:0000256" key="2">
    <source>
        <dbReference type="ARBA" id="ARBA00022801"/>
    </source>
</evidence>
<dbReference type="InterPro" id="IPR018114">
    <property type="entry name" value="TRYPSIN_HIS"/>
</dbReference>
<dbReference type="PRINTS" id="PR00722">
    <property type="entry name" value="CHYMOTRYPSIN"/>
</dbReference>
<dbReference type="PROSITE" id="PS00134">
    <property type="entry name" value="TRYPSIN_HIS"/>
    <property type="match status" value="1"/>
</dbReference>
<evidence type="ECO:0000313" key="7">
    <source>
        <dbReference type="EMBL" id="ESO03648.1"/>
    </source>
</evidence>
<gene>
    <name evidence="8" type="primary">20210216</name>
    <name evidence="7" type="ORF">HELRODRAFT_185617</name>
</gene>
<dbReference type="InterPro" id="IPR001254">
    <property type="entry name" value="Trypsin_dom"/>
</dbReference>
<dbReference type="eggNOG" id="KOG3627">
    <property type="taxonomic scope" value="Eukaryota"/>
</dbReference>
<evidence type="ECO:0000256" key="1">
    <source>
        <dbReference type="ARBA" id="ARBA00022670"/>
    </source>
</evidence>
<dbReference type="Proteomes" id="UP000015101">
    <property type="component" value="Unassembled WGS sequence"/>
</dbReference>
<dbReference type="FunFam" id="2.40.10.10:FF:000036">
    <property type="entry name" value="Trypsin beta"/>
    <property type="match status" value="1"/>
</dbReference>
<dbReference type="EMBL" id="AMQM01004518">
    <property type="status" value="NOT_ANNOTATED_CDS"/>
    <property type="molecule type" value="Genomic_DNA"/>
</dbReference>
<dbReference type="Gene3D" id="2.40.10.10">
    <property type="entry name" value="Trypsin-like serine proteases"/>
    <property type="match status" value="2"/>
</dbReference>
<dbReference type="InParanoid" id="T1FN17"/>
<dbReference type="OMA" id="KIRWELS"/>
<dbReference type="PROSITE" id="PS50240">
    <property type="entry name" value="TRYPSIN_DOM"/>
    <property type="match status" value="1"/>
</dbReference>
<keyword evidence="4" id="KW-1015">Disulfide bond</keyword>
<dbReference type="EMBL" id="KB096590">
    <property type="protein sequence ID" value="ESO03648.1"/>
    <property type="molecule type" value="Genomic_DNA"/>
</dbReference>
<evidence type="ECO:0000256" key="4">
    <source>
        <dbReference type="ARBA" id="ARBA00023157"/>
    </source>
</evidence>
<dbReference type="CTD" id="20210216"/>
<dbReference type="Pfam" id="PF00089">
    <property type="entry name" value="Trypsin"/>
    <property type="match status" value="1"/>
</dbReference>
<dbReference type="PANTHER" id="PTHR24250:SF27">
    <property type="entry name" value="ELASTASE 2 LIKE"/>
    <property type="match status" value="1"/>
</dbReference>
<organism evidence="8 9">
    <name type="scientific">Helobdella robusta</name>
    <name type="common">Californian leech</name>
    <dbReference type="NCBI Taxonomy" id="6412"/>
    <lineage>
        <taxon>Eukaryota</taxon>
        <taxon>Metazoa</taxon>
        <taxon>Spiralia</taxon>
        <taxon>Lophotrochozoa</taxon>
        <taxon>Annelida</taxon>
        <taxon>Clitellata</taxon>
        <taxon>Hirudinea</taxon>
        <taxon>Rhynchobdellida</taxon>
        <taxon>Glossiphoniidae</taxon>
        <taxon>Helobdella</taxon>
    </lineage>
</organism>
<feature type="domain" description="Peptidase S1" evidence="6">
    <location>
        <begin position="33"/>
        <end position="273"/>
    </location>
</feature>
<dbReference type="STRING" id="6412.T1FN17"/>
<dbReference type="KEGG" id="hro:HELRODRAFT_185617"/>
<evidence type="ECO:0000259" key="6">
    <source>
        <dbReference type="PROSITE" id="PS50240"/>
    </source>
</evidence>
<reference evidence="7 9" key="2">
    <citation type="journal article" date="2013" name="Nature">
        <title>Insights into bilaterian evolution from three spiralian genomes.</title>
        <authorList>
            <person name="Simakov O."/>
            <person name="Marletaz F."/>
            <person name="Cho S.J."/>
            <person name="Edsinger-Gonzales E."/>
            <person name="Havlak P."/>
            <person name="Hellsten U."/>
            <person name="Kuo D.H."/>
            <person name="Larsson T."/>
            <person name="Lv J."/>
            <person name="Arendt D."/>
            <person name="Savage R."/>
            <person name="Osoegawa K."/>
            <person name="de Jong P."/>
            <person name="Grimwood J."/>
            <person name="Chapman J.A."/>
            <person name="Shapiro H."/>
            <person name="Aerts A."/>
            <person name="Otillar R.P."/>
            <person name="Terry A.Y."/>
            <person name="Boore J.L."/>
            <person name="Grigoriev I.V."/>
            <person name="Lindberg D.R."/>
            <person name="Seaver E.C."/>
            <person name="Weisblat D.A."/>
            <person name="Putnam N.H."/>
            <person name="Rokhsar D.S."/>
        </authorList>
    </citation>
    <scope>NUCLEOTIDE SEQUENCE</scope>
</reference>
<evidence type="ECO:0000313" key="8">
    <source>
        <dbReference type="EnsemblMetazoa" id="HelroP185617"/>
    </source>
</evidence>
<evidence type="ECO:0000313" key="9">
    <source>
        <dbReference type="Proteomes" id="UP000015101"/>
    </source>
</evidence>
<keyword evidence="5" id="KW-0732">Signal</keyword>
<dbReference type="InterPro" id="IPR009003">
    <property type="entry name" value="Peptidase_S1_PA"/>
</dbReference>
<feature type="signal peptide" evidence="5">
    <location>
        <begin position="1"/>
        <end position="18"/>
    </location>
</feature>
<evidence type="ECO:0000256" key="5">
    <source>
        <dbReference type="SAM" id="SignalP"/>
    </source>
</evidence>
<dbReference type="OrthoDB" id="6158450at2759"/>
<dbReference type="SUPFAM" id="SSF50494">
    <property type="entry name" value="Trypsin-like serine proteases"/>
    <property type="match status" value="1"/>
</dbReference>
<dbReference type="PANTHER" id="PTHR24250">
    <property type="entry name" value="CHYMOTRYPSIN-RELATED"/>
    <property type="match status" value="1"/>
</dbReference>
<name>T1FN17_HELRO</name>
<dbReference type="GO" id="GO:0006508">
    <property type="term" value="P:proteolysis"/>
    <property type="evidence" value="ECO:0000318"/>
    <property type="project" value="GO_Central"/>
</dbReference>
<dbReference type="RefSeq" id="XP_009018205.1">
    <property type="nucleotide sequence ID" value="XM_009019957.1"/>
</dbReference>
<reference evidence="8" key="3">
    <citation type="submission" date="2015-06" db="UniProtKB">
        <authorList>
            <consortium name="EnsemblMetazoa"/>
        </authorList>
    </citation>
    <scope>IDENTIFICATION</scope>
</reference>
<keyword evidence="3" id="KW-0720">Serine protease</keyword>
<dbReference type="InterPro" id="IPR001314">
    <property type="entry name" value="Peptidase_S1A"/>
</dbReference>
<keyword evidence="9" id="KW-1185">Reference proteome</keyword>
<proteinExistence type="predicted"/>
<protein>
    <recommendedName>
        <fullName evidence="6">Peptidase S1 domain-containing protein</fullName>
    </recommendedName>
</protein>
<dbReference type="SMART" id="SM00020">
    <property type="entry name" value="Tryp_SPc"/>
    <property type="match status" value="1"/>
</dbReference>
<dbReference type="GO" id="GO:0004252">
    <property type="term" value="F:serine-type endopeptidase activity"/>
    <property type="evidence" value="ECO:0000318"/>
    <property type="project" value="GO_Central"/>
</dbReference>
<dbReference type="EnsemblMetazoa" id="HelroT185617">
    <property type="protein sequence ID" value="HelroP185617"/>
    <property type="gene ID" value="HelroG185617"/>
</dbReference>